<keyword evidence="5" id="KW-1185">Reference proteome</keyword>
<evidence type="ECO:0000313" key="5">
    <source>
        <dbReference type="Proteomes" id="UP000751190"/>
    </source>
</evidence>
<dbReference type="OrthoDB" id="52398at2759"/>
<dbReference type="AlphaFoldDB" id="A0A8J5XPH3"/>
<evidence type="ECO:0000259" key="3">
    <source>
        <dbReference type="Pfam" id="PF05050"/>
    </source>
</evidence>
<name>A0A8J5XPH3_DIALT</name>
<dbReference type="Proteomes" id="UP000751190">
    <property type="component" value="Unassembled WGS sequence"/>
</dbReference>
<reference evidence="4" key="1">
    <citation type="submission" date="2021-05" db="EMBL/GenBank/DDBJ databases">
        <title>The genome of the haptophyte Pavlova lutheri (Diacronema luteri, Pavlovales) - a model for lipid biosynthesis in eukaryotic algae.</title>
        <authorList>
            <person name="Hulatt C.J."/>
            <person name="Posewitz M.C."/>
        </authorList>
    </citation>
    <scope>NUCLEOTIDE SEQUENCE</scope>
    <source>
        <strain evidence="4">NIVA-4/92</strain>
    </source>
</reference>
<feature type="chain" id="PRO_5035328232" description="Methyltransferase FkbM domain-containing protein" evidence="2">
    <location>
        <begin position="19"/>
        <end position="265"/>
    </location>
</feature>
<proteinExistence type="predicted"/>
<feature type="region of interest" description="Disordered" evidence="1">
    <location>
        <begin position="245"/>
        <end position="265"/>
    </location>
</feature>
<feature type="domain" description="Methyltransferase FkbM" evidence="3">
    <location>
        <begin position="40"/>
        <end position="190"/>
    </location>
</feature>
<comment type="caution">
    <text evidence="4">The sequence shown here is derived from an EMBL/GenBank/DDBJ whole genome shotgun (WGS) entry which is preliminary data.</text>
</comment>
<dbReference type="InterPro" id="IPR029063">
    <property type="entry name" value="SAM-dependent_MTases_sf"/>
</dbReference>
<evidence type="ECO:0000313" key="4">
    <source>
        <dbReference type="EMBL" id="KAG8464329.1"/>
    </source>
</evidence>
<evidence type="ECO:0000256" key="2">
    <source>
        <dbReference type="SAM" id="SignalP"/>
    </source>
</evidence>
<dbReference type="Pfam" id="PF05050">
    <property type="entry name" value="Methyltransf_21"/>
    <property type="match status" value="1"/>
</dbReference>
<protein>
    <recommendedName>
        <fullName evidence="3">Methyltransferase FkbM domain-containing protein</fullName>
    </recommendedName>
</protein>
<accession>A0A8J5XPH3</accession>
<evidence type="ECO:0000256" key="1">
    <source>
        <dbReference type="SAM" id="MobiDB-lite"/>
    </source>
</evidence>
<dbReference type="Gene3D" id="3.40.50.150">
    <property type="entry name" value="Vaccinia Virus protein VP39"/>
    <property type="match status" value="1"/>
</dbReference>
<dbReference type="EMBL" id="JAGTXO010000013">
    <property type="protein sequence ID" value="KAG8464329.1"/>
    <property type="molecule type" value="Genomic_DNA"/>
</dbReference>
<feature type="signal peptide" evidence="2">
    <location>
        <begin position="1"/>
        <end position="18"/>
    </location>
</feature>
<sequence length="265" mass="28985">MRELAWLLLLRDAAGMIALPANTSRVILNIGSHVTPIRPPDDGSTIVIAFEPVVGCRIKPRPRLYVVHAAVAADTSLSTMGVYHANQGSSSLSPAYGSMDFAHQVQPSIIVPVLPMRTVIASIPVESEIWLLKTDMQGWDYAALVGAGELLRRVHYIRSECWLANTRPYNGPENDFCLHVLPYLTSQGFELVHMHGNSKARAFVNNWKGVTGMRDALAFCETTKDRPARAGLLEADAYFKRSGARLPPPTGSDWPFPASGPPIQS</sequence>
<dbReference type="InterPro" id="IPR006342">
    <property type="entry name" value="FkbM_mtfrase"/>
</dbReference>
<gene>
    <name evidence="4" type="ORF">KFE25_003392</name>
</gene>
<keyword evidence="2" id="KW-0732">Signal</keyword>
<organism evidence="4 5">
    <name type="scientific">Diacronema lutheri</name>
    <name type="common">Unicellular marine alga</name>
    <name type="synonym">Monochrysis lutheri</name>
    <dbReference type="NCBI Taxonomy" id="2081491"/>
    <lineage>
        <taxon>Eukaryota</taxon>
        <taxon>Haptista</taxon>
        <taxon>Haptophyta</taxon>
        <taxon>Pavlovophyceae</taxon>
        <taxon>Pavlovales</taxon>
        <taxon>Pavlovaceae</taxon>
        <taxon>Diacronema</taxon>
    </lineage>
</organism>
<dbReference type="SUPFAM" id="SSF53335">
    <property type="entry name" value="S-adenosyl-L-methionine-dependent methyltransferases"/>
    <property type="match status" value="1"/>
</dbReference>